<accession>A0A448XF46</accession>
<feature type="domain" description="EGF-like" evidence="1">
    <location>
        <begin position="161"/>
        <end position="172"/>
    </location>
</feature>
<evidence type="ECO:0000259" key="1">
    <source>
        <dbReference type="PROSITE" id="PS01186"/>
    </source>
</evidence>
<dbReference type="InterPro" id="IPR000742">
    <property type="entry name" value="EGF"/>
</dbReference>
<dbReference type="EMBL" id="CAAALY010249012">
    <property type="protein sequence ID" value="VEL35068.1"/>
    <property type="molecule type" value="Genomic_DNA"/>
</dbReference>
<dbReference type="PROSITE" id="PS01186">
    <property type="entry name" value="EGF_2"/>
    <property type="match status" value="1"/>
</dbReference>
<evidence type="ECO:0000313" key="2">
    <source>
        <dbReference type="EMBL" id="VEL35068.1"/>
    </source>
</evidence>
<gene>
    <name evidence="2" type="ORF">PXEA_LOCUS28508</name>
</gene>
<dbReference type="Proteomes" id="UP000784294">
    <property type="component" value="Unassembled WGS sequence"/>
</dbReference>
<comment type="caution">
    <text evidence="2">The sequence shown here is derived from an EMBL/GenBank/DDBJ whole genome shotgun (WGS) entry which is preliminary data.</text>
</comment>
<proteinExistence type="predicted"/>
<reference evidence="2" key="1">
    <citation type="submission" date="2018-11" db="EMBL/GenBank/DDBJ databases">
        <authorList>
            <consortium name="Pathogen Informatics"/>
        </authorList>
    </citation>
    <scope>NUCLEOTIDE SEQUENCE</scope>
</reference>
<protein>
    <recommendedName>
        <fullName evidence="1">EGF-like domain-containing protein</fullName>
    </recommendedName>
</protein>
<dbReference type="AlphaFoldDB" id="A0A448XF46"/>
<sequence>MISAIWRTKTQHVFTGIEGDCLENSVSMNPSVKQTDNWARGIRRRLLVEPTFESFHPILSLEIVVNSTSYFYPGSVLNSYSQLGYVVKATKLNAPCPNSSAIVVMIILNVDPWTCIVDSTTVNENALPPPYRHPGTIQVVRDWRARSDSPGAVCQPETGKCVCPTGWAGIFCTEMRGEVIPGSWTAWSNCKPECYWPRSSMAWKGQKGAARAGGLRSRVGRMSRKAQCNSPDSSNFCSGQLKTWSLCHVKKPCRSRNDAFDHASIGPEQSQFAEVSLQQEAVS</sequence>
<organism evidence="2 3">
    <name type="scientific">Protopolystoma xenopodis</name>
    <dbReference type="NCBI Taxonomy" id="117903"/>
    <lineage>
        <taxon>Eukaryota</taxon>
        <taxon>Metazoa</taxon>
        <taxon>Spiralia</taxon>
        <taxon>Lophotrochozoa</taxon>
        <taxon>Platyhelminthes</taxon>
        <taxon>Monogenea</taxon>
        <taxon>Polyopisthocotylea</taxon>
        <taxon>Polystomatidea</taxon>
        <taxon>Polystomatidae</taxon>
        <taxon>Protopolystoma</taxon>
    </lineage>
</organism>
<name>A0A448XF46_9PLAT</name>
<keyword evidence="3" id="KW-1185">Reference proteome</keyword>
<evidence type="ECO:0000313" key="3">
    <source>
        <dbReference type="Proteomes" id="UP000784294"/>
    </source>
</evidence>